<proteinExistence type="predicted"/>
<organism evidence="1 2">
    <name type="scientific">Brassica cretica</name>
    <name type="common">Mustard</name>
    <dbReference type="NCBI Taxonomy" id="69181"/>
    <lineage>
        <taxon>Eukaryota</taxon>
        <taxon>Viridiplantae</taxon>
        <taxon>Streptophyta</taxon>
        <taxon>Embryophyta</taxon>
        <taxon>Tracheophyta</taxon>
        <taxon>Spermatophyta</taxon>
        <taxon>Magnoliopsida</taxon>
        <taxon>eudicotyledons</taxon>
        <taxon>Gunneridae</taxon>
        <taxon>Pentapetalae</taxon>
        <taxon>rosids</taxon>
        <taxon>malvids</taxon>
        <taxon>Brassicales</taxon>
        <taxon>Brassicaceae</taxon>
        <taxon>Brassiceae</taxon>
        <taxon>Brassica</taxon>
    </lineage>
</organism>
<comment type="caution">
    <text evidence="1">The sequence shown here is derived from an EMBL/GenBank/DDBJ whole genome shotgun (WGS) entry which is preliminary data.</text>
</comment>
<accession>A0A8S9MFK0</accession>
<dbReference type="Proteomes" id="UP000712281">
    <property type="component" value="Unassembled WGS sequence"/>
</dbReference>
<dbReference type="AlphaFoldDB" id="A0A8S9MFK0"/>
<protein>
    <submittedName>
        <fullName evidence="1">Uncharacterized protein</fullName>
    </submittedName>
</protein>
<evidence type="ECO:0000313" key="2">
    <source>
        <dbReference type="Proteomes" id="UP000712281"/>
    </source>
</evidence>
<reference evidence="1" key="1">
    <citation type="submission" date="2019-12" db="EMBL/GenBank/DDBJ databases">
        <title>Genome sequencing and annotation of Brassica cretica.</title>
        <authorList>
            <person name="Studholme D.J."/>
            <person name="Sarris P.F."/>
        </authorList>
    </citation>
    <scope>NUCLEOTIDE SEQUENCE</scope>
    <source>
        <strain evidence="1">PFS-001/15</strain>
        <tissue evidence="1">Leaf</tissue>
    </source>
</reference>
<name>A0A8S9MFK0_BRACR</name>
<dbReference type="EMBL" id="QGKW02000007">
    <property type="protein sequence ID" value="KAF2617782.1"/>
    <property type="molecule type" value="Genomic_DNA"/>
</dbReference>
<gene>
    <name evidence="1" type="ORF">F2Q68_00040884</name>
</gene>
<sequence length="134" mass="15334">MLLRPSPARLAAFLPLLLHPRRFSDASRALRRDLRAGHGPIRPELIERVSRLLVLGRYDALHDLSLDFSDQLLNSLLRTSRLHPQACLENDILNLHKFHQCLQGSAVKLVLHCTKQTTLVKSRDLELRHLEPTT</sequence>
<evidence type="ECO:0000313" key="1">
    <source>
        <dbReference type="EMBL" id="KAF2617782.1"/>
    </source>
</evidence>